<dbReference type="InterPro" id="IPR036852">
    <property type="entry name" value="Peptidase_S8/S53_dom_sf"/>
</dbReference>
<dbReference type="PANTHER" id="PTHR43806">
    <property type="entry name" value="PEPTIDASE S8"/>
    <property type="match status" value="1"/>
</dbReference>
<dbReference type="GO" id="GO:0016787">
    <property type="term" value="F:hydrolase activity"/>
    <property type="evidence" value="ECO:0007669"/>
    <property type="project" value="UniProtKB-KW"/>
</dbReference>
<dbReference type="PROSITE" id="PS00136">
    <property type="entry name" value="SUBTILASE_ASP"/>
    <property type="match status" value="1"/>
</dbReference>
<dbReference type="InterPro" id="IPR034193">
    <property type="entry name" value="PCSK9_ProteinaseK-like"/>
</dbReference>
<dbReference type="SUPFAM" id="SSF52743">
    <property type="entry name" value="Subtilisin-like"/>
    <property type="match status" value="1"/>
</dbReference>
<dbReference type="RefSeq" id="WP_377565359.1">
    <property type="nucleotide sequence ID" value="NZ_JBHTMP010000001.1"/>
</dbReference>
<evidence type="ECO:0000259" key="7">
    <source>
        <dbReference type="Pfam" id="PF00082"/>
    </source>
</evidence>
<feature type="domain" description="Inhibitor I9" evidence="8">
    <location>
        <begin position="70"/>
        <end position="143"/>
    </location>
</feature>
<name>A0ABW3Y6S4_9ACTN</name>
<feature type="compositionally biased region" description="Polar residues" evidence="6">
    <location>
        <begin position="1"/>
        <end position="10"/>
    </location>
</feature>
<keyword evidence="4 5" id="KW-0720">Serine protease</keyword>
<keyword evidence="10" id="KW-1185">Reference proteome</keyword>
<dbReference type="EMBL" id="JBHTMP010000001">
    <property type="protein sequence ID" value="MFD1319498.1"/>
    <property type="molecule type" value="Genomic_DNA"/>
</dbReference>
<dbReference type="InterPro" id="IPR050131">
    <property type="entry name" value="Peptidase_S8_subtilisin-like"/>
</dbReference>
<feature type="active site" description="Charge relay system" evidence="5">
    <location>
        <position position="368"/>
    </location>
</feature>
<dbReference type="PROSITE" id="PS00137">
    <property type="entry name" value="SUBTILASE_HIS"/>
    <property type="match status" value="1"/>
</dbReference>
<evidence type="ECO:0000256" key="2">
    <source>
        <dbReference type="ARBA" id="ARBA00022670"/>
    </source>
</evidence>
<feature type="region of interest" description="Disordered" evidence="6">
    <location>
        <begin position="1"/>
        <end position="21"/>
    </location>
</feature>
<keyword evidence="2 5" id="KW-0645">Protease</keyword>
<evidence type="ECO:0000256" key="3">
    <source>
        <dbReference type="ARBA" id="ARBA00022801"/>
    </source>
</evidence>
<evidence type="ECO:0000256" key="4">
    <source>
        <dbReference type="ARBA" id="ARBA00022825"/>
    </source>
</evidence>
<evidence type="ECO:0000313" key="10">
    <source>
        <dbReference type="Proteomes" id="UP001597260"/>
    </source>
</evidence>
<dbReference type="PRINTS" id="PR00723">
    <property type="entry name" value="SUBTILISIN"/>
</dbReference>
<dbReference type="SUPFAM" id="SSF54897">
    <property type="entry name" value="Protease propeptides/inhibitors"/>
    <property type="match status" value="1"/>
</dbReference>
<dbReference type="InterPro" id="IPR022398">
    <property type="entry name" value="Peptidase_S8_His-AS"/>
</dbReference>
<dbReference type="InterPro" id="IPR023827">
    <property type="entry name" value="Peptidase_S8_Asp-AS"/>
</dbReference>
<evidence type="ECO:0000256" key="6">
    <source>
        <dbReference type="SAM" id="MobiDB-lite"/>
    </source>
</evidence>
<gene>
    <name evidence="9" type="ORF">ACFQ4H_00055</name>
</gene>
<reference evidence="10" key="1">
    <citation type="journal article" date="2019" name="Int. J. Syst. Evol. Microbiol.">
        <title>The Global Catalogue of Microorganisms (GCM) 10K type strain sequencing project: providing services to taxonomists for standard genome sequencing and annotation.</title>
        <authorList>
            <consortium name="The Broad Institute Genomics Platform"/>
            <consortium name="The Broad Institute Genome Sequencing Center for Infectious Disease"/>
            <person name="Wu L."/>
            <person name="Ma J."/>
        </authorList>
    </citation>
    <scope>NUCLEOTIDE SEQUENCE [LARGE SCALE GENOMIC DNA]</scope>
    <source>
        <strain evidence="10">JCM 31037</strain>
    </source>
</reference>
<organism evidence="9 10">
    <name type="scientific">Micromonospora sonneratiae</name>
    <dbReference type="NCBI Taxonomy" id="1184706"/>
    <lineage>
        <taxon>Bacteria</taxon>
        <taxon>Bacillati</taxon>
        <taxon>Actinomycetota</taxon>
        <taxon>Actinomycetes</taxon>
        <taxon>Micromonosporales</taxon>
        <taxon>Micromonosporaceae</taxon>
        <taxon>Micromonospora</taxon>
    </lineage>
</organism>
<dbReference type="Proteomes" id="UP001597260">
    <property type="component" value="Unassembled WGS sequence"/>
</dbReference>
<dbReference type="InterPro" id="IPR037045">
    <property type="entry name" value="S8pro/Inhibitor_I9_sf"/>
</dbReference>
<evidence type="ECO:0000259" key="8">
    <source>
        <dbReference type="Pfam" id="PF05922"/>
    </source>
</evidence>
<dbReference type="PANTHER" id="PTHR43806:SF11">
    <property type="entry name" value="CEREVISIN-RELATED"/>
    <property type="match status" value="1"/>
</dbReference>
<dbReference type="InterPro" id="IPR015500">
    <property type="entry name" value="Peptidase_S8_subtilisin-rel"/>
</dbReference>
<evidence type="ECO:0000313" key="9">
    <source>
        <dbReference type="EMBL" id="MFD1319498.1"/>
    </source>
</evidence>
<comment type="caution">
    <text evidence="9">The sequence shown here is derived from an EMBL/GenBank/DDBJ whole genome shotgun (WGS) entry which is preliminary data.</text>
</comment>
<proteinExistence type="inferred from homology"/>
<dbReference type="CDD" id="cd04077">
    <property type="entry name" value="Peptidases_S8_PCSK9_ProteinaseK_like"/>
    <property type="match status" value="1"/>
</dbReference>
<keyword evidence="3 5" id="KW-0378">Hydrolase</keyword>
<protein>
    <submittedName>
        <fullName evidence="9">S8 family peptidase</fullName>
        <ecNumber evidence="9">3.4.-.-</ecNumber>
    </submittedName>
</protein>
<dbReference type="Gene3D" id="3.30.70.80">
    <property type="entry name" value="Peptidase S8 propeptide/proteinase inhibitor I9"/>
    <property type="match status" value="1"/>
</dbReference>
<feature type="active site" description="Charge relay system" evidence="5">
    <location>
        <position position="216"/>
    </location>
</feature>
<dbReference type="Pfam" id="PF00082">
    <property type="entry name" value="Peptidase_S8"/>
    <property type="match status" value="1"/>
</dbReference>
<evidence type="ECO:0000256" key="5">
    <source>
        <dbReference type="PROSITE-ProRule" id="PRU01240"/>
    </source>
</evidence>
<dbReference type="InterPro" id="IPR000209">
    <property type="entry name" value="Peptidase_S8/S53_dom"/>
</dbReference>
<accession>A0ABW3Y6S4</accession>
<dbReference type="Pfam" id="PF05922">
    <property type="entry name" value="Inhibitor_I9"/>
    <property type="match status" value="1"/>
</dbReference>
<evidence type="ECO:0000256" key="1">
    <source>
        <dbReference type="ARBA" id="ARBA00011073"/>
    </source>
</evidence>
<dbReference type="Gene3D" id="3.40.50.200">
    <property type="entry name" value="Peptidase S8/S53 domain"/>
    <property type="match status" value="1"/>
</dbReference>
<feature type="domain" description="Peptidase S8/S53" evidence="7">
    <location>
        <begin position="175"/>
        <end position="399"/>
    </location>
</feature>
<dbReference type="PROSITE" id="PS51892">
    <property type="entry name" value="SUBTILASE"/>
    <property type="match status" value="1"/>
</dbReference>
<sequence>MTLGHSTVHTRVSDHRPGQRTPVRRLGSWLSATAAVTGVILTMVTANPAAAVPATGTILGAGSPSAVPGSYLVVLDQDRKLETTATATATTATGLVDRYNGKVTRVFDQVLHGFAAQLTERDARRLAAHPAVARVEQDQRVHAMGSQANPPSWGLDRIDQRYLPLDNTYNFGPSTGVRVYVLDTGIRITHTDFGGRASYGYDTVDNDLIAQDGHGHGTFVAGLIAGSTYGVAKDANVVAVRVLNDYGSGTTAAVVAGIDWVTSTASSPSVVNMSLGGPVSSILDQAVRASISRGITYTVAAGANGVNANTVSPARVTQALTVGITNRNDTVPAASNWGDVIDICAPGIGVTSLWNTGDSVVTTNSGTSFGTAHVAGAVALYLNANPTATPATVHSAIVSHGTTGIVPATNWCGSPGRLLYTGP</sequence>
<feature type="active site" description="Charge relay system" evidence="5">
    <location>
        <position position="183"/>
    </location>
</feature>
<comment type="similarity">
    <text evidence="1 5">Belongs to the peptidase S8 family.</text>
</comment>
<dbReference type="EC" id="3.4.-.-" evidence="9"/>
<dbReference type="InterPro" id="IPR010259">
    <property type="entry name" value="S8pro/Inhibitor_I9"/>
</dbReference>